<dbReference type="Proteomes" id="UP000216188">
    <property type="component" value="Unassembled WGS sequence"/>
</dbReference>
<dbReference type="AlphaFoldDB" id="A0A256G8T1"/>
<comment type="caution">
    <text evidence="1">The sequence shown here is derived from an EMBL/GenBank/DDBJ whole genome shotgun (WGS) entry which is preliminary data.</text>
</comment>
<gene>
    <name evidence="1" type="ORF">CEV34_3541</name>
</gene>
<evidence type="ECO:0000313" key="1">
    <source>
        <dbReference type="EMBL" id="OYR23537.1"/>
    </source>
</evidence>
<protein>
    <submittedName>
        <fullName evidence="1">Uncharacterized protein</fullName>
    </submittedName>
</protein>
<reference evidence="1 2" key="1">
    <citation type="submission" date="2017-07" db="EMBL/GenBank/DDBJ databases">
        <title>Phylogenetic study on the rhizospheric bacterium Ochrobactrum sp. A44.</title>
        <authorList>
            <person name="Krzyzanowska D.M."/>
            <person name="Ossowicki A."/>
            <person name="Rajewska M."/>
            <person name="Maciag T."/>
            <person name="Kaczynski Z."/>
            <person name="Czerwicka M."/>
            <person name="Jafra S."/>
        </authorList>
    </citation>
    <scope>NUCLEOTIDE SEQUENCE [LARGE SCALE GENOMIC DNA]</scope>
    <source>
        <strain evidence="1 2">CCUG 30717</strain>
    </source>
</reference>
<sequence length="37" mass="4034">MAGLRTQDQKPNLYAIFSALYLSHRGFHGDQGAKGAL</sequence>
<evidence type="ECO:0000313" key="2">
    <source>
        <dbReference type="Proteomes" id="UP000216188"/>
    </source>
</evidence>
<dbReference type="EMBL" id="NNRM01000039">
    <property type="protein sequence ID" value="OYR23537.1"/>
    <property type="molecule type" value="Genomic_DNA"/>
</dbReference>
<organism evidence="1 2">
    <name type="scientific">Brucella pseudogrignonensis</name>
    <dbReference type="NCBI Taxonomy" id="419475"/>
    <lineage>
        <taxon>Bacteria</taxon>
        <taxon>Pseudomonadati</taxon>
        <taxon>Pseudomonadota</taxon>
        <taxon>Alphaproteobacteria</taxon>
        <taxon>Hyphomicrobiales</taxon>
        <taxon>Brucellaceae</taxon>
        <taxon>Brucella/Ochrobactrum group</taxon>
        <taxon>Brucella</taxon>
    </lineage>
</organism>
<accession>A0A256G8T1</accession>
<name>A0A256G8T1_9HYPH</name>
<keyword evidence="2" id="KW-1185">Reference proteome</keyword>
<proteinExistence type="predicted"/>